<evidence type="ECO:0000313" key="2">
    <source>
        <dbReference type="Proteomes" id="UP000285906"/>
    </source>
</evidence>
<gene>
    <name evidence="1" type="ORF">BXY58_0134</name>
</gene>
<dbReference type="EMBL" id="RAQH01000001">
    <property type="protein sequence ID" value="RKE89565.1"/>
    <property type="molecule type" value="Genomic_DNA"/>
</dbReference>
<sequence length="264" mass="28668">MIMSSLVSSGIQGIGESGARLEGMSMTNIGGMPMAMPEISNLITRNPGLFKAIMLTSGGLTGGLSSTIAGGKFIDGFRQGLVTSGLNHLAHTFSEEFESTARSRQEIRDVGLDPDAIAPNDCSSIDQLLQTKTLASLNGEAGSPNIVYDKSISYGTGAVTYSNIQGKSVSSIRINGNTEKSYYKLYGQIGHELIHAIDTVSGARLDIYNLFRSKGYSDAAARKNSGYWTESNAYQWNMKHTPSLLYNNFYEEYNNAYILSQFKF</sequence>
<accession>A0A420DCF8</accession>
<protein>
    <submittedName>
        <fullName evidence="1">Uncharacterized protein</fullName>
    </submittedName>
</protein>
<dbReference type="Proteomes" id="UP000285906">
    <property type="component" value="Unassembled WGS sequence"/>
</dbReference>
<evidence type="ECO:0000313" key="1">
    <source>
        <dbReference type="EMBL" id="RKE89565.1"/>
    </source>
</evidence>
<proteinExistence type="predicted"/>
<organism evidence="1 2">
    <name type="scientific">Epilithonimonas arachidiradicis</name>
    <dbReference type="NCBI Taxonomy" id="1617282"/>
    <lineage>
        <taxon>Bacteria</taxon>
        <taxon>Pseudomonadati</taxon>
        <taxon>Bacteroidota</taxon>
        <taxon>Flavobacteriia</taxon>
        <taxon>Flavobacteriales</taxon>
        <taxon>Weeksellaceae</taxon>
        <taxon>Chryseobacterium group</taxon>
        <taxon>Epilithonimonas</taxon>
    </lineage>
</organism>
<reference evidence="1 2" key="1">
    <citation type="submission" date="2018-09" db="EMBL/GenBank/DDBJ databases">
        <title>Genomic Encyclopedia of Archaeal and Bacterial Type Strains, Phase II (KMG-II): from individual species to whole genera.</title>
        <authorList>
            <person name="Goeker M."/>
        </authorList>
    </citation>
    <scope>NUCLEOTIDE SEQUENCE [LARGE SCALE GENOMIC DNA]</scope>
    <source>
        <strain evidence="1 2">DSM 27620</strain>
    </source>
</reference>
<name>A0A420DCF8_9FLAO</name>
<dbReference type="AlphaFoldDB" id="A0A420DCF8"/>
<comment type="caution">
    <text evidence="1">The sequence shown here is derived from an EMBL/GenBank/DDBJ whole genome shotgun (WGS) entry which is preliminary data.</text>
</comment>